<accession>A0A6J7X1H8</accession>
<protein>
    <submittedName>
        <fullName evidence="1">Uncharacterized protein</fullName>
    </submittedName>
</protein>
<gene>
    <name evidence="1" type="ORF">UFOVP389_32</name>
</gene>
<evidence type="ECO:0000313" key="1">
    <source>
        <dbReference type="EMBL" id="CAB5224065.1"/>
    </source>
</evidence>
<proteinExistence type="predicted"/>
<sequence>MSKVLDKATAHFRNQISGAMQIIDVPEWETKIYYKSAVSLKEEGKILELSQQGKTVEALVESLIVRARNEDGTKMFNFADKAALLNEVDPKVLIKVVGEMNKLVEEELGGDAVAKN</sequence>
<dbReference type="EMBL" id="LR798332">
    <property type="protein sequence ID" value="CAB5224065.1"/>
    <property type="molecule type" value="Genomic_DNA"/>
</dbReference>
<reference evidence="1" key="1">
    <citation type="submission" date="2020-05" db="EMBL/GenBank/DDBJ databases">
        <authorList>
            <person name="Chiriac C."/>
            <person name="Salcher M."/>
            <person name="Ghai R."/>
            <person name="Kavagutti S V."/>
        </authorList>
    </citation>
    <scope>NUCLEOTIDE SEQUENCE</scope>
</reference>
<name>A0A6J7X1H8_9CAUD</name>
<organism evidence="1">
    <name type="scientific">uncultured Caudovirales phage</name>
    <dbReference type="NCBI Taxonomy" id="2100421"/>
    <lineage>
        <taxon>Viruses</taxon>
        <taxon>Duplodnaviria</taxon>
        <taxon>Heunggongvirae</taxon>
        <taxon>Uroviricota</taxon>
        <taxon>Caudoviricetes</taxon>
        <taxon>Peduoviridae</taxon>
        <taxon>Maltschvirus</taxon>
        <taxon>Maltschvirus maltsch</taxon>
    </lineage>
</organism>